<dbReference type="EMBL" id="CAWUPB010000913">
    <property type="protein sequence ID" value="CAK7331186.1"/>
    <property type="molecule type" value="Genomic_DNA"/>
</dbReference>
<sequence>MGEVSVLPRSITLNSERKGAEVVGREALHQPAGRLLWFRVLSDEGCKTQKEFPLPAFPEFLDTLTRQCLSVTASCLTGLLRRILCSRSLPTHPSDQITETSSTVCDSRHQELVKSNEKLEATATTPGVVARLMGLEPLPETSLVDMKVSANSIPRSRSMNSVEFRGEGDQMQGEHRRAKSTLSFREMPTFLEVENEYLVLSFENIGSESKKVRSKERKWDVRSGELKAIRREKCKRKENRREKVVELDKRESEEKISKMVLRVLNEAGLSNRILEDNNLAQEVVCGGKIDDSPGPMNLKDCENLSLEDAKRSNWFYHKEVSDTGAESRKRNQKTKGCAFKNEEAEFNSQDSSPVSVLDFDQFTVDPEITTSEEDTKSGESNSRRKLSPQLDNQSHKHLSQRSDGNLIFDDRNSKKTEEPCPGSRKKVCHNHDYLSMWGEVGKLTETQVVETNWNIAHKNICKIEEDFEEISADFGLQILDQLLQELVDQLA</sequence>
<dbReference type="AlphaFoldDB" id="A0AAV1RDB6"/>
<evidence type="ECO:0000313" key="4">
    <source>
        <dbReference type="Proteomes" id="UP001314170"/>
    </source>
</evidence>
<feature type="compositionally biased region" description="Basic and acidic residues" evidence="1">
    <location>
        <begin position="408"/>
        <end position="418"/>
    </location>
</feature>
<keyword evidence="4" id="KW-1185">Reference proteome</keyword>
<comment type="caution">
    <text evidence="3">The sequence shown here is derived from an EMBL/GenBank/DDBJ whole genome shotgun (WGS) entry which is preliminary data.</text>
</comment>
<evidence type="ECO:0000259" key="2">
    <source>
        <dbReference type="Pfam" id="PF14383"/>
    </source>
</evidence>
<organism evidence="3 4">
    <name type="scientific">Dovyalis caffra</name>
    <dbReference type="NCBI Taxonomy" id="77055"/>
    <lineage>
        <taxon>Eukaryota</taxon>
        <taxon>Viridiplantae</taxon>
        <taxon>Streptophyta</taxon>
        <taxon>Embryophyta</taxon>
        <taxon>Tracheophyta</taxon>
        <taxon>Spermatophyta</taxon>
        <taxon>Magnoliopsida</taxon>
        <taxon>eudicotyledons</taxon>
        <taxon>Gunneridae</taxon>
        <taxon>Pentapetalae</taxon>
        <taxon>rosids</taxon>
        <taxon>fabids</taxon>
        <taxon>Malpighiales</taxon>
        <taxon>Salicaceae</taxon>
        <taxon>Flacourtieae</taxon>
        <taxon>Dovyalis</taxon>
    </lineage>
</organism>
<name>A0AAV1RDB6_9ROSI</name>
<evidence type="ECO:0000313" key="3">
    <source>
        <dbReference type="EMBL" id="CAK7331186.1"/>
    </source>
</evidence>
<gene>
    <name evidence="3" type="ORF">DCAF_LOCUS8340</name>
</gene>
<dbReference type="InterPro" id="IPR032795">
    <property type="entry name" value="DUF3741-assoc"/>
</dbReference>
<dbReference type="PANTHER" id="PTHR35499">
    <property type="entry name" value="OS05G0128300 PROTEIN"/>
    <property type="match status" value="1"/>
</dbReference>
<dbReference type="Proteomes" id="UP001314170">
    <property type="component" value="Unassembled WGS sequence"/>
</dbReference>
<accession>A0AAV1RDB6</accession>
<reference evidence="3 4" key="1">
    <citation type="submission" date="2024-01" db="EMBL/GenBank/DDBJ databases">
        <authorList>
            <person name="Waweru B."/>
        </authorList>
    </citation>
    <scope>NUCLEOTIDE SEQUENCE [LARGE SCALE GENOMIC DNA]</scope>
</reference>
<dbReference type="PANTHER" id="PTHR35499:SF1">
    <property type="entry name" value="DUF3741 DOMAIN-CONTAINING PROTEIN"/>
    <property type="match status" value="1"/>
</dbReference>
<evidence type="ECO:0000256" key="1">
    <source>
        <dbReference type="SAM" id="MobiDB-lite"/>
    </source>
</evidence>
<dbReference type="Pfam" id="PF14383">
    <property type="entry name" value="VARLMGL"/>
    <property type="match status" value="1"/>
</dbReference>
<proteinExistence type="predicted"/>
<protein>
    <recommendedName>
        <fullName evidence="2">DUF3741 domain-containing protein</fullName>
    </recommendedName>
</protein>
<feature type="region of interest" description="Disordered" evidence="1">
    <location>
        <begin position="365"/>
        <end position="424"/>
    </location>
</feature>
<feature type="domain" description="DUF3741" evidence="2">
    <location>
        <begin position="125"/>
        <end position="142"/>
    </location>
</feature>